<dbReference type="EMBL" id="RBZM01000006">
    <property type="protein sequence ID" value="RKP53076.1"/>
    <property type="molecule type" value="Genomic_DNA"/>
</dbReference>
<evidence type="ECO:0000313" key="5">
    <source>
        <dbReference type="Proteomes" id="UP000282076"/>
    </source>
</evidence>
<dbReference type="InterPro" id="IPR051915">
    <property type="entry name" value="Cellulose_Degrad_GH3"/>
</dbReference>
<evidence type="ECO:0000256" key="2">
    <source>
        <dbReference type="ARBA" id="ARBA00022801"/>
    </source>
</evidence>
<feature type="domain" description="PA14" evidence="3">
    <location>
        <begin position="486"/>
        <end position="625"/>
    </location>
</feature>
<dbReference type="PANTHER" id="PTHR30620">
    <property type="entry name" value="PERIPLASMIC BETA-GLUCOSIDASE-RELATED"/>
    <property type="match status" value="1"/>
</dbReference>
<dbReference type="PROSITE" id="PS51820">
    <property type="entry name" value="PA14"/>
    <property type="match status" value="1"/>
</dbReference>
<dbReference type="InterPro" id="IPR013783">
    <property type="entry name" value="Ig-like_fold"/>
</dbReference>
<evidence type="ECO:0000256" key="1">
    <source>
        <dbReference type="ARBA" id="ARBA00005336"/>
    </source>
</evidence>
<reference evidence="4 5" key="1">
    <citation type="submission" date="2018-10" db="EMBL/GenBank/DDBJ databases">
        <title>Cohnella sp. M2MS4P-1, whole genome shotgun sequence.</title>
        <authorList>
            <person name="Tuo L."/>
        </authorList>
    </citation>
    <scope>NUCLEOTIDE SEQUENCE [LARGE SCALE GENOMIC DNA]</scope>
    <source>
        <strain evidence="4 5">M2MS4P-1</strain>
    </source>
</reference>
<dbReference type="Pfam" id="PF07691">
    <property type="entry name" value="PA14"/>
    <property type="match status" value="1"/>
</dbReference>
<sequence>MNDTKKEVALYRNPDASVEDRIEDLLSRMTLREKARQLDQYFGASFMSATHPCMNTVMANDAQILWDKVMCIVGEDGVGCIHDLYGTAKVNNQLQQYSVEQTRLGIPILFSEEALHGLLRPGTTVFPHMISMASTWNPDIVGEIGKAIAAETRSFGIHETFGPVLDLAREPRWGRVEETFGEDTHLASRLAVAMVKGLQGDSLATDHTVIAEPKHFAVHGVPESGLNQSPVSLGKNEIETYYMPVFEAAFVEGGAANAMCSYNSIDGVPCASDESLLTGVLRGKWNLPGFVRSDLGAIARLRSAHRTAGSDKEAIRQALAAGNDMQYYDFPHDVYQDAIVEMVTDGELPEEVVNVAVARVLRAKFMLGLFERPYIKPDLYKSVVRCVGHADIARQAAREGIVLLKNESGLLPLRKTLSRVAVIGPSANVARLGDYTPYIEGFEPVTVLGGIGKLVSPETTVLYARGTGILTDELDAIPSECLTDGRGGSGLFGEYFANPALEGEPVMARTDSSVNFNWALAKPDRSVPAFDFSVRWTGKLVPKHDVKGFLGTISQDSMRLWLDDSLIVDGWGRDKQATRCVAVDLIADREYDVRLEYRKDTNGVSVLLGWNLASEGIQEAVEIAKQADVAIVALGDSNKTCGEGVDRSSLDLPGAQLELLTAVYDTGTPVVLVLQNGRPVTMSWEAEHVPAILEAWYTGENGGDAIAEVLFGDYNPAGRLPISFPRSLGQIPVYYNRRRGGQMHYVEGDNQPLYAFGHGLSYTTFAYSDIRLNRSAIGRDENISITVTITVENTGRLEGDEVVQLYVSDVVSSVARPEKDLRGFKRIRLLPGERSDVVFALGTRDLRLLDRNGQWIVEPGTFRVLVGPSSDRIEAVAEFEVS</sequence>
<dbReference type="AlphaFoldDB" id="A0A494XVU8"/>
<dbReference type="GO" id="GO:0009251">
    <property type="term" value="P:glucan catabolic process"/>
    <property type="evidence" value="ECO:0007669"/>
    <property type="project" value="TreeGrafter"/>
</dbReference>
<keyword evidence="5" id="KW-1185">Reference proteome</keyword>
<comment type="caution">
    <text evidence="4">The sequence shown here is derived from an EMBL/GenBank/DDBJ whole genome shotgun (WGS) entry which is preliminary data.</text>
</comment>
<dbReference type="Proteomes" id="UP000282076">
    <property type="component" value="Unassembled WGS sequence"/>
</dbReference>
<keyword evidence="2" id="KW-0378">Hydrolase</keyword>
<dbReference type="PANTHER" id="PTHR30620:SF123">
    <property type="entry name" value="BETA-XYLOSIDASE"/>
    <property type="match status" value="1"/>
</dbReference>
<dbReference type="OrthoDB" id="9805821at2"/>
<dbReference type="InterPro" id="IPR017853">
    <property type="entry name" value="GH"/>
</dbReference>
<dbReference type="Pfam" id="PF14310">
    <property type="entry name" value="Fn3-like"/>
    <property type="match status" value="1"/>
</dbReference>
<dbReference type="InterPro" id="IPR011658">
    <property type="entry name" value="PA14_dom"/>
</dbReference>
<dbReference type="SUPFAM" id="SSF52279">
    <property type="entry name" value="Beta-D-glucan exohydrolase, C-terminal domain"/>
    <property type="match status" value="1"/>
</dbReference>
<dbReference type="SMART" id="SM01217">
    <property type="entry name" value="Fn3_like"/>
    <property type="match status" value="1"/>
</dbReference>
<dbReference type="GO" id="GO:0008422">
    <property type="term" value="F:beta-glucosidase activity"/>
    <property type="evidence" value="ECO:0007669"/>
    <property type="project" value="TreeGrafter"/>
</dbReference>
<dbReference type="Pfam" id="PF00933">
    <property type="entry name" value="Glyco_hydro_3"/>
    <property type="match status" value="1"/>
</dbReference>
<organism evidence="4 5">
    <name type="scientific">Cohnella endophytica</name>
    <dbReference type="NCBI Taxonomy" id="2419778"/>
    <lineage>
        <taxon>Bacteria</taxon>
        <taxon>Bacillati</taxon>
        <taxon>Bacillota</taxon>
        <taxon>Bacilli</taxon>
        <taxon>Bacillales</taxon>
        <taxon>Paenibacillaceae</taxon>
        <taxon>Cohnella</taxon>
    </lineage>
</organism>
<evidence type="ECO:0000259" key="3">
    <source>
        <dbReference type="PROSITE" id="PS51820"/>
    </source>
</evidence>
<protein>
    <submittedName>
        <fullName evidence="4">Beta-glucosidase</fullName>
    </submittedName>
</protein>
<dbReference type="RefSeq" id="WP_120977820.1">
    <property type="nucleotide sequence ID" value="NZ_RBZM01000006.1"/>
</dbReference>
<dbReference type="InterPro" id="IPR037524">
    <property type="entry name" value="PA14/GLEYA"/>
</dbReference>
<dbReference type="Gene3D" id="3.40.50.1700">
    <property type="entry name" value="Glycoside hydrolase family 3 C-terminal domain"/>
    <property type="match status" value="2"/>
</dbReference>
<dbReference type="InterPro" id="IPR001764">
    <property type="entry name" value="Glyco_hydro_3_N"/>
</dbReference>
<dbReference type="InterPro" id="IPR036881">
    <property type="entry name" value="Glyco_hydro_3_C_sf"/>
</dbReference>
<name>A0A494XVU8_9BACL</name>
<proteinExistence type="inferred from homology"/>
<dbReference type="Gene3D" id="3.20.20.300">
    <property type="entry name" value="Glycoside hydrolase, family 3, N-terminal domain"/>
    <property type="match status" value="1"/>
</dbReference>
<gene>
    <name evidence="4" type="ORF">D7Z26_15185</name>
</gene>
<dbReference type="Gene3D" id="2.60.40.10">
    <property type="entry name" value="Immunoglobulins"/>
    <property type="match status" value="1"/>
</dbReference>
<comment type="similarity">
    <text evidence="1">Belongs to the glycosyl hydrolase 3 family.</text>
</comment>
<dbReference type="Pfam" id="PF01915">
    <property type="entry name" value="Glyco_hydro_3_C"/>
    <property type="match status" value="1"/>
</dbReference>
<dbReference type="InterPro" id="IPR026891">
    <property type="entry name" value="Fn3-like"/>
</dbReference>
<dbReference type="SMART" id="SM00758">
    <property type="entry name" value="PA14"/>
    <property type="match status" value="1"/>
</dbReference>
<dbReference type="SUPFAM" id="SSF51445">
    <property type="entry name" value="(Trans)glycosidases"/>
    <property type="match status" value="1"/>
</dbReference>
<dbReference type="InterPro" id="IPR002772">
    <property type="entry name" value="Glyco_hydro_3_C"/>
</dbReference>
<dbReference type="InterPro" id="IPR036962">
    <property type="entry name" value="Glyco_hydro_3_N_sf"/>
</dbReference>
<evidence type="ECO:0000313" key="4">
    <source>
        <dbReference type="EMBL" id="RKP53076.1"/>
    </source>
</evidence>
<dbReference type="PRINTS" id="PR00133">
    <property type="entry name" value="GLHYDRLASE3"/>
</dbReference>
<dbReference type="FunFam" id="2.60.40.10:FF:000495">
    <property type="entry name" value="Periplasmic beta-glucosidase"/>
    <property type="match status" value="1"/>
</dbReference>
<accession>A0A494XVU8</accession>